<evidence type="ECO:0000313" key="2">
    <source>
        <dbReference type="EMBL" id="CBX71606.1"/>
    </source>
</evidence>
<dbReference type="AlphaFoldDB" id="F4N0J8"/>
<keyword evidence="1" id="KW-0812">Transmembrane</keyword>
<gene>
    <name evidence="2" type="ORF">YEW_BN07030</name>
</gene>
<accession>F4N0J8</accession>
<name>F4N0J8_YEREN</name>
<keyword evidence="1" id="KW-1133">Transmembrane helix</keyword>
<sequence length="66" mass="7747">MQTSHLFTALQQRQQQRDNRYLKGLVVILLLSLLISLCAGDIWLWPTQWFSETGRLFVGSCVYHEH</sequence>
<protein>
    <submittedName>
        <fullName evidence="2">Uncharacterized protein</fullName>
    </submittedName>
</protein>
<keyword evidence="1" id="KW-0472">Membrane</keyword>
<proteinExistence type="predicted"/>
<feature type="transmembrane region" description="Helical" evidence="1">
    <location>
        <begin position="21"/>
        <end position="45"/>
    </location>
</feature>
<reference evidence="2" key="1">
    <citation type="journal article" date="2011" name="BMC Genomics">
        <title>Shotgun sequencing of Yersinia enterocolitica strain W22703 (biotype 2, serotype O:9): genomic evidence for oscillation between invertebrates and mammals.</title>
        <authorList>
            <person name="Fuchs T.M."/>
            <person name="Brandt K."/>
            <person name="Starke M."/>
            <person name="Rattei T."/>
        </authorList>
    </citation>
    <scope>NUCLEOTIDE SEQUENCE</scope>
</reference>
<evidence type="ECO:0000256" key="1">
    <source>
        <dbReference type="SAM" id="Phobius"/>
    </source>
</evidence>
<organism evidence="2">
    <name type="scientific">Yersinia enterocolitica W22703</name>
    <dbReference type="NCBI Taxonomy" id="913028"/>
    <lineage>
        <taxon>Bacteria</taxon>
        <taxon>Pseudomonadati</taxon>
        <taxon>Pseudomonadota</taxon>
        <taxon>Gammaproteobacteria</taxon>
        <taxon>Enterobacterales</taxon>
        <taxon>Yersiniaceae</taxon>
        <taxon>Yersinia</taxon>
    </lineage>
</organism>
<dbReference type="EMBL" id="FR718617">
    <property type="protein sequence ID" value="CBX71606.1"/>
    <property type="molecule type" value="Genomic_DNA"/>
</dbReference>